<feature type="compositionally biased region" description="Basic and acidic residues" evidence="1">
    <location>
        <begin position="106"/>
        <end position="117"/>
    </location>
</feature>
<dbReference type="EMBL" id="NBSK02000007">
    <property type="protein sequence ID" value="KAJ0195711.1"/>
    <property type="molecule type" value="Genomic_DNA"/>
</dbReference>
<organism evidence="2 3">
    <name type="scientific">Lactuca sativa</name>
    <name type="common">Garden lettuce</name>
    <dbReference type="NCBI Taxonomy" id="4236"/>
    <lineage>
        <taxon>Eukaryota</taxon>
        <taxon>Viridiplantae</taxon>
        <taxon>Streptophyta</taxon>
        <taxon>Embryophyta</taxon>
        <taxon>Tracheophyta</taxon>
        <taxon>Spermatophyta</taxon>
        <taxon>Magnoliopsida</taxon>
        <taxon>eudicotyledons</taxon>
        <taxon>Gunneridae</taxon>
        <taxon>Pentapetalae</taxon>
        <taxon>asterids</taxon>
        <taxon>campanulids</taxon>
        <taxon>Asterales</taxon>
        <taxon>Asteraceae</taxon>
        <taxon>Cichorioideae</taxon>
        <taxon>Cichorieae</taxon>
        <taxon>Lactucinae</taxon>
        <taxon>Lactuca</taxon>
    </lineage>
</organism>
<evidence type="ECO:0000256" key="1">
    <source>
        <dbReference type="SAM" id="MobiDB-lite"/>
    </source>
</evidence>
<proteinExistence type="predicted"/>
<evidence type="ECO:0000313" key="3">
    <source>
        <dbReference type="Proteomes" id="UP000235145"/>
    </source>
</evidence>
<sequence>MFVYTKGAILLKITKRGAILNKWVQYLGAEGASPGVVEAEETKRRSSEASLFSSGCKVRSSGVARSSSIEDETFGGLWSMGTGEKESEGKEVSGLSLVAKGKPRQNRKEVFDGARKR</sequence>
<comment type="caution">
    <text evidence="2">The sequence shown here is derived from an EMBL/GenBank/DDBJ whole genome shotgun (WGS) entry which is preliminary data.</text>
</comment>
<keyword evidence="3" id="KW-1185">Reference proteome</keyword>
<reference evidence="2 3" key="1">
    <citation type="journal article" date="2017" name="Nat. Commun.">
        <title>Genome assembly with in vitro proximity ligation data and whole-genome triplication in lettuce.</title>
        <authorList>
            <person name="Reyes-Chin-Wo S."/>
            <person name="Wang Z."/>
            <person name="Yang X."/>
            <person name="Kozik A."/>
            <person name="Arikit S."/>
            <person name="Song C."/>
            <person name="Xia L."/>
            <person name="Froenicke L."/>
            <person name="Lavelle D.O."/>
            <person name="Truco M.J."/>
            <person name="Xia R."/>
            <person name="Zhu S."/>
            <person name="Xu C."/>
            <person name="Xu H."/>
            <person name="Xu X."/>
            <person name="Cox K."/>
            <person name="Korf I."/>
            <person name="Meyers B.C."/>
            <person name="Michelmore R.W."/>
        </authorList>
    </citation>
    <scope>NUCLEOTIDE SEQUENCE [LARGE SCALE GENOMIC DNA]</scope>
    <source>
        <strain evidence="3">cv. Salinas</strain>
        <tissue evidence="2">Seedlings</tissue>
    </source>
</reference>
<dbReference type="AlphaFoldDB" id="A0A9R1X1J4"/>
<protein>
    <submittedName>
        <fullName evidence="2">Uncharacterized protein</fullName>
    </submittedName>
</protein>
<dbReference type="Proteomes" id="UP000235145">
    <property type="component" value="Unassembled WGS sequence"/>
</dbReference>
<gene>
    <name evidence="2" type="ORF">LSAT_V11C700385400</name>
</gene>
<accession>A0A9R1X1J4</accession>
<feature type="region of interest" description="Disordered" evidence="1">
    <location>
        <begin position="76"/>
        <end position="117"/>
    </location>
</feature>
<evidence type="ECO:0000313" key="2">
    <source>
        <dbReference type="EMBL" id="KAJ0195711.1"/>
    </source>
</evidence>
<name>A0A9R1X1J4_LACSA</name>